<dbReference type="Gene3D" id="3.30.200.20">
    <property type="entry name" value="Phosphorylase Kinase, domain 1"/>
    <property type="match status" value="1"/>
</dbReference>
<dbReference type="EMBL" id="CAMPGE010008759">
    <property type="protein sequence ID" value="CAI2367644.1"/>
    <property type="molecule type" value="Genomic_DNA"/>
</dbReference>
<organism evidence="1 2">
    <name type="scientific">Euplotes crassus</name>
    <dbReference type="NCBI Taxonomy" id="5936"/>
    <lineage>
        <taxon>Eukaryota</taxon>
        <taxon>Sar</taxon>
        <taxon>Alveolata</taxon>
        <taxon>Ciliophora</taxon>
        <taxon>Intramacronucleata</taxon>
        <taxon>Spirotrichea</taxon>
        <taxon>Hypotrichia</taxon>
        <taxon>Euplotida</taxon>
        <taxon>Euplotidae</taxon>
        <taxon>Moneuplotes</taxon>
    </lineage>
</organism>
<proteinExistence type="predicted"/>
<comment type="caution">
    <text evidence="1">The sequence shown here is derived from an EMBL/GenBank/DDBJ whole genome shotgun (WGS) entry which is preliminary data.</text>
</comment>
<dbReference type="Proteomes" id="UP001295684">
    <property type="component" value="Unassembled WGS sequence"/>
</dbReference>
<reference evidence="1" key="1">
    <citation type="submission" date="2023-07" db="EMBL/GenBank/DDBJ databases">
        <authorList>
            <consortium name="AG Swart"/>
            <person name="Singh M."/>
            <person name="Singh A."/>
            <person name="Seah K."/>
            <person name="Emmerich C."/>
        </authorList>
    </citation>
    <scope>NUCLEOTIDE SEQUENCE</scope>
    <source>
        <strain evidence="1">DP1</strain>
    </source>
</reference>
<evidence type="ECO:0000313" key="1">
    <source>
        <dbReference type="EMBL" id="CAI2367644.1"/>
    </source>
</evidence>
<sequence>MRCKLEKEFSVQWSQESSTFEPMDRPRAVSVNSPPSFLSNLHCSQEDMVSSDSTRSRSEASYLYEYNSQSLLKKAESIKKSGIFCHDSMTMNSQDTDKSRNISAEISLNKVKSTALPGGSTRTHLLPRKGNKPNVMRYVRKTSDLFSPLEKVPVSFSLPENTTFFKGVHELEGQTYILKKIRIFLKNEEDIKNHSAYKEISLIKDNSLPVDIRYVNSWVELEKGTSYENSEKSQGIFVKLCIQMRYINNPVKLVKDLLLLSKAANKNYDEDMIYDMAEDICAQLKLAKNQNITNVCEKYCCKDTLNKMLVNPETAELQTWNICYYELFNLS</sequence>
<keyword evidence="2" id="KW-1185">Reference proteome</keyword>
<protein>
    <submittedName>
        <fullName evidence="1">Uncharacterized protein</fullName>
    </submittedName>
</protein>
<gene>
    <name evidence="1" type="ORF">ECRASSUSDP1_LOCUS8932</name>
</gene>
<accession>A0AAD1X922</accession>
<evidence type="ECO:0000313" key="2">
    <source>
        <dbReference type="Proteomes" id="UP001295684"/>
    </source>
</evidence>
<name>A0AAD1X922_EUPCR</name>
<dbReference type="AlphaFoldDB" id="A0AAD1X922"/>